<dbReference type="Pfam" id="PF01094">
    <property type="entry name" value="ANF_receptor"/>
    <property type="match status" value="1"/>
</dbReference>
<keyword evidence="3" id="KW-1133">Transmembrane helix</keyword>
<evidence type="ECO:0000313" key="9">
    <source>
        <dbReference type="WBParaSite" id="HPLM_0002102501-mRNA-1"/>
    </source>
</evidence>
<comment type="subcellular location">
    <subcellularLocation>
        <location evidence="1">Membrane</location>
    </subcellularLocation>
</comment>
<dbReference type="OMA" id="RMIALIF"/>
<evidence type="ECO:0000313" key="7">
    <source>
        <dbReference type="EMBL" id="VDO87366.1"/>
    </source>
</evidence>
<protein>
    <submittedName>
        <fullName evidence="9">ANF_receptor domain-containing protein</fullName>
    </submittedName>
</protein>
<dbReference type="AlphaFoldDB" id="A0A0N4X9I3"/>
<dbReference type="InterPro" id="IPR028082">
    <property type="entry name" value="Peripla_BP_I"/>
</dbReference>
<evidence type="ECO:0000313" key="8">
    <source>
        <dbReference type="Proteomes" id="UP000268014"/>
    </source>
</evidence>
<feature type="chain" id="PRO_5043124465" evidence="5">
    <location>
        <begin position="33"/>
        <end position="119"/>
    </location>
</feature>
<keyword evidence="8" id="KW-1185">Reference proteome</keyword>
<dbReference type="STRING" id="6290.A0A0N4X9I3"/>
<gene>
    <name evidence="7" type="ORF">HPLM_LOCUS21017</name>
</gene>
<proteinExistence type="predicted"/>
<organism evidence="9">
    <name type="scientific">Haemonchus placei</name>
    <name type="common">Barber's pole worm</name>
    <dbReference type="NCBI Taxonomy" id="6290"/>
    <lineage>
        <taxon>Eukaryota</taxon>
        <taxon>Metazoa</taxon>
        <taxon>Ecdysozoa</taxon>
        <taxon>Nematoda</taxon>
        <taxon>Chromadorea</taxon>
        <taxon>Rhabditida</taxon>
        <taxon>Rhabditina</taxon>
        <taxon>Rhabditomorpha</taxon>
        <taxon>Strongyloidea</taxon>
        <taxon>Trichostrongylidae</taxon>
        <taxon>Haemonchus</taxon>
    </lineage>
</organism>
<dbReference type="EMBL" id="UZAF01022839">
    <property type="protein sequence ID" value="VDO87366.1"/>
    <property type="molecule type" value="Genomic_DNA"/>
</dbReference>
<dbReference type="Gene3D" id="3.40.50.2300">
    <property type="match status" value="1"/>
</dbReference>
<evidence type="ECO:0000259" key="6">
    <source>
        <dbReference type="Pfam" id="PF01094"/>
    </source>
</evidence>
<reference evidence="7 8" key="2">
    <citation type="submission" date="2018-11" db="EMBL/GenBank/DDBJ databases">
        <authorList>
            <consortium name="Pathogen Informatics"/>
        </authorList>
    </citation>
    <scope>NUCLEOTIDE SEQUENCE [LARGE SCALE GENOMIC DNA]</scope>
    <source>
        <strain evidence="7 8">MHpl1</strain>
    </source>
</reference>
<evidence type="ECO:0000256" key="2">
    <source>
        <dbReference type="ARBA" id="ARBA00022692"/>
    </source>
</evidence>
<feature type="domain" description="Receptor ligand binding region" evidence="6">
    <location>
        <begin position="60"/>
        <end position="118"/>
    </location>
</feature>
<dbReference type="InterPro" id="IPR001828">
    <property type="entry name" value="ANF_lig-bd_rcpt"/>
</dbReference>
<accession>A0A0N4X9I3</accession>
<keyword evidence="2" id="KW-0812">Transmembrane</keyword>
<dbReference type="SUPFAM" id="SSF53822">
    <property type="entry name" value="Periplasmic binding protein-like I"/>
    <property type="match status" value="1"/>
</dbReference>
<name>A0A0N4X9I3_HAEPC</name>
<evidence type="ECO:0000256" key="5">
    <source>
        <dbReference type="SAM" id="SignalP"/>
    </source>
</evidence>
<reference evidence="9" key="1">
    <citation type="submission" date="2017-02" db="UniProtKB">
        <authorList>
            <consortium name="WormBaseParasite"/>
        </authorList>
    </citation>
    <scope>IDENTIFICATION</scope>
</reference>
<dbReference type="GO" id="GO:0016020">
    <property type="term" value="C:membrane"/>
    <property type="evidence" value="ECO:0007669"/>
    <property type="project" value="UniProtKB-SubCell"/>
</dbReference>
<dbReference type="OrthoDB" id="5851395at2759"/>
<evidence type="ECO:0000256" key="4">
    <source>
        <dbReference type="ARBA" id="ARBA00023136"/>
    </source>
</evidence>
<keyword evidence="4" id="KW-0472">Membrane</keyword>
<evidence type="ECO:0000256" key="1">
    <source>
        <dbReference type="ARBA" id="ARBA00004370"/>
    </source>
</evidence>
<dbReference type="Proteomes" id="UP000268014">
    <property type="component" value="Unassembled WGS sequence"/>
</dbReference>
<dbReference type="WBParaSite" id="HPLM_0002102501-mRNA-1">
    <property type="protein sequence ID" value="HPLM_0002102501-mRNA-1"/>
    <property type="gene ID" value="HPLM_0002102501"/>
</dbReference>
<sequence>MKSQLVPLQALSRGLPRMIALIFSCLIATVVSQQQKRTVTVGIAAVEDVSPSFMAFSRSGGAIGLALDRMHAEGITSGIDFRFMVNYTECSSEVAVGVALDYMVKQNVDLVIGPPCPHC</sequence>
<evidence type="ECO:0000256" key="3">
    <source>
        <dbReference type="ARBA" id="ARBA00022989"/>
    </source>
</evidence>
<keyword evidence="5" id="KW-0732">Signal</keyword>
<feature type="signal peptide" evidence="5">
    <location>
        <begin position="1"/>
        <end position="32"/>
    </location>
</feature>